<dbReference type="SMART" id="SM00360">
    <property type="entry name" value="RRM"/>
    <property type="match status" value="1"/>
</dbReference>
<name>A0AAD1Y6B0_EUPCR</name>
<evidence type="ECO:0000256" key="10">
    <source>
        <dbReference type="ARBA" id="ARBA00045506"/>
    </source>
</evidence>
<comment type="catalytic activity">
    <reaction evidence="9">
        <text>5-(carboxymethyl)uridine(34) in tRNA + S-adenosyl-L-methionine = 5-(2-methoxy-2-oxoethyl)uridine(34) in tRNA + S-adenosyl-L-homocysteine</text>
        <dbReference type="Rhea" id="RHEA:43208"/>
        <dbReference type="Rhea" id="RHEA-COMP:10407"/>
        <dbReference type="Rhea" id="RHEA-COMP:10408"/>
        <dbReference type="ChEBI" id="CHEBI:57856"/>
        <dbReference type="ChEBI" id="CHEBI:59789"/>
        <dbReference type="ChEBI" id="CHEBI:74851"/>
        <dbReference type="ChEBI" id="CHEBI:74882"/>
        <dbReference type="EC" id="2.1.1.229"/>
    </reaction>
</comment>
<comment type="function">
    <text evidence="10">Catalyzes the methylation of 5-carboxymethyl uridine to 5-methylcarboxymethyl uridine at the wobble position of the anticodon loop in tRNA via its methyltransferase domain. Catalyzes the last step in the formation of 5-methylcarboxymethyl uridine at the wobble position of the anticodon loop in target tRNA. Has a preference for tRNA(Arg) and tRNA(Glu), and does not bind tRNA(Lys). Binds tRNA and catalyzes the iron and alpha-ketoglutarate dependent hydroxylation of 5-methylcarboxymethyl uridine at the wobble position of the anticodon loop in tRNA via its dioxygenase domain, giving rise to 5-(S)-methoxycarbonylhydroxymethyluridine; has a preference for tRNA(Gly). Required for normal survival after DNA damage. May inhibit apoptosis and promote cell survival and angiogenesis.</text>
</comment>
<dbReference type="InterPro" id="IPR037151">
    <property type="entry name" value="AlkB-like_sf"/>
</dbReference>
<keyword evidence="3" id="KW-0489">Methyltransferase</keyword>
<dbReference type="InterPro" id="IPR005123">
    <property type="entry name" value="Oxoglu/Fe-dep_dioxygenase_dom"/>
</dbReference>
<evidence type="ECO:0000256" key="2">
    <source>
        <dbReference type="ARBA" id="ARBA00012808"/>
    </source>
</evidence>
<dbReference type="InterPro" id="IPR029063">
    <property type="entry name" value="SAM-dependent_MTases_sf"/>
</dbReference>
<keyword evidence="6" id="KW-0694">RNA-binding</keyword>
<dbReference type="InterPro" id="IPR051422">
    <property type="entry name" value="AlkB_tRNA_MeTrf/Diox"/>
</dbReference>
<keyword evidence="7" id="KW-0408">Iron</keyword>
<gene>
    <name evidence="14" type="ORF">ECRASSUSDP1_LOCUS27775</name>
</gene>
<evidence type="ECO:0000256" key="1">
    <source>
        <dbReference type="ARBA" id="ARBA00007879"/>
    </source>
</evidence>
<accession>A0AAD1Y6B0</accession>
<dbReference type="GO" id="GO:0002098">
    <property type="term" value="P:tRNA wobble uridine modification"/>
    <property type="evidence" value="ECO:0007669"/>
    <property type="project" value="TreeGrafter"/>
</dbReference>
<dbReference type="SUPFAM" id="SSF54928">
    <property type="entry name" value="RNA-binding domain, RBD"/>
    <property type="match status" value="1"/>
</dbReference>
<reference evidence="14" key="1">
    <citation type="submission" date="2023-07" db="EMBL/GenBank/DDBJ databases">
        <authorList>
            <consortium name="AG Swart"/>
            <person name="Singh M."/>
            <person name="Singh A."/>
            <person name="Seah K."/>
            <person name="Emmerich C."/>
        </authorList>
    </citation>
    <scope>NUCLEOTIDE SEQUENCE</scope>
    <source>
        <strain evidence="14">DP1</strain>
    </source>
</reference>
<dbReference type="InterPro" id="IPR012677">
    <property type="entry name" value="Nucleotide-bd_a/b_plait_sf"/>
</dbReference>
<feature type="domain" description="Fe2OG dioxygenase" evidence="13">
    <location>
        <begin position="276"/>
        <end position="376"/>
    </location>
</feature>
<evidence type="ECO:0000256" key="12">
    <source>
        <dbReference type="ARBA" id="ARBA00049802"/>
    </source>
</evidence>
<evidence type="ECO:0000256" key="4">
    <source>
        <dbReference type="ARBA" id="ARBA00022679"/>
    </source>
</evidence>
<evidence type="ECO:0000259" key="13">
    <source>
        <dbReference type="PROSITE" id="PS51471"/>
    </source>
</evidence>
<comment type="caution">
    <text evidence="14">The sequence shown here is derived from an EMBL/GenBank/DDBJ whole genome shotgun (WGS) entry which is preliminary data.</text>
</comment>
<dbReference type="Pfam" id="PF08241">
    <property type="entry name" value="Methyltransf_11"/>
    <property type="match status" value="1"/>
</dbReference>
<evidence type="ECO:0000313" key="15">
    <source>
        <dbReference type="Proteomes" id="UP001295684"/>
    </source>
</evidence>
<dbReference type="GO" id="GO:0106335">
    <property type="term" value="F:tRNA (5-carboxymethyluridine(34)-5-O)-methyltransferase activity"/>
    <property type="evidence" value="ECO:0007669"/>
    <property type="project" value="UniProtKB-EC"/>
</dbReference>
<dbReference type="Gene3D" id="2.60.120.590">
    <property type="entry name" value="Alpha-ketoglutarate-dependent dioxygenase AlkB-like"/>
    <property type="match status" value="1"/>
</dbReference>
<dbReference type="SUPFAM" id="SSF53335">
    <property type="entry name" value="S-adenosyl-L-methionine-dependent methyltransferases"/>
    <property type="match status" value="1"/>
</dbReference>
<proteinExistence type="inferred from homology"/>
<keyword evidence="15" id="KW-1185">Reference proteome</keyword>
<dbReference type="GO" id="GO:0005634">
    <property type="term" value="C:nucleus"/>
    <property type="evidence" value="ECO:0007669"/>
    <property type="project" value="TreeGrafter"/>
</dbReference>
<evidence type="ECO:0000256" key="11">
    <source>
        <dbReference type="ARBA" id="ARBA00049786"/>
    </source>
</evidence>
<keyword evidence="8" id="KW-0511">Multifunctional enzyme</keyword>
<evidence type="ECO:0000256" key="6">
    <source>
        <dbReference type="ARBA" id="ARBA00022884"/>
    </source>
</evidence>
<dbReference type="EMBL" id="CAMPGE010028660">
    <property type="protein sequence ID" value="CAI2386171.1"/>
    <property type="molecule type" value="Genomic_DNA"/>
</dbReference>
<evidence type="ECO:0000256" key="7">
    <source>
        <dbReference type="ARBA" id="ARBA00023004"/>
    </source>
</evidence>
<dbReference type="PANTHER" id="PTHR13069:SF21">
    <property type="entry name" value="ALKYLATED DNA REPAIR PROTEIN ALKB HOMOLOG 8"/>
    <property type="match status" value="1"/>
</dbReference>
<dbReference type="Gene3D" id="3.40.50.150">
    <property type="entry name" value="Vaccinia Virus protein VP39"/>
    <property type="match status" value="1"/>
</dbReference>
<dbReference type="PANTHER" id="PTHR13069">
    <property type="entry name" value="ALKYLATED DNA REPAIR PROTEIN ALKB HOMOLOG 8"/>
    <property type="match status" value="1"/>
</dbReference>
<dbReference type="PROSITE" id="PS51471">
    <property type="entry name" value="FE2OG_OXY"/>
    <property type="match status" value="1"/>
</dbReference>
<keyword evidence="4" id="KW-0808">Transferase</keyword>
<dbReference type="EC" id="2.1.1.229" evidence="2"/>
<dbReference type="GO" id="GO:0030488">
    <property type="term" value="P:tRNA methylation"/>
    <property type="evidence" value="ECO:0007669"/>
    <property type="project" value="TreeGrafter"/>
</dbReference>
<dbReference type="Pfam" id="PF13532">
    <property type="entry name" value="2OG-FeII_Oxy_2"/>
    <property type="match status" value="1"/>
</dbReference>
<dbReference type="InterPro" id="IPR013216">
    <property type="entry name" value="Methyltransf_11"/>
</dbReference>
<dbReference type="GO" id="GO:0000049">
    <property type="term" value="F:tRNA binding"/>
    <property type="evidence" value="ECO:0007669"/>
    <property type="project" value="TreeGrafter"/>
</dbReference>
<evidence type="ECO:0000256" key="5">
    <source>
        <dbReference type="ARBA" id="ARBA00022833"/>
    </source>
</evidence>
<protein>
    <recommendedName>
        <fullName evidence="2">tRNA (carboxymethyluridine(34)-5-O)-methyltransferase</fullName>
        <ecNumber evidence="2">2.1.1.229</ecNumber>
    </recommendedName>
    <alternativeName>
        <fullName evidence="11">Alkylated DNA repair protein alkB homolog 8</fullName>
    </alternativeName>
    <alternativeName>
        <fullName evidence="12">S-adenosyl-L-methionine-dependent tRNA methyltransferase ALKBH8</fullName>
    </alternativeName>
</protein>
<dbReference type="InterPro" id="IPR035979">
    <property type="entry name" value="RBD_domain_sf"/>
</dbReference>
<dbReference type="SUPFAM" id="SSF51197">
    <property type="entry name" value="Clavaminate synthase-like"/>
    <property type="match status" value="1"/>
</dbReference>
<dbReference type="AlphaFoldDB" id="A0AAD1Y6B0"/>
<dbReference type="InterPro" id="IPR027450">
    <property type="entry name" value="AlkB-like"/>
</dbReference>
<dbReference type="InterPro" id="IPR000504">
    <property type="entry name" value="RRM_dom"/>
</dbReference>
<organism evidence="14 15">
    <name type="scientific">Euplotes crassus</name>
    <dbReference type="NCBI Taxonomy" id="5936"/>
    <lineage>
        <taxon>Eukaryota</taxon>
        <taxon>Sar</taxon>
        <taxon>Alveolata</taxon>
        <taxon>Ciliophora</taxon>
        <taxon>Intramacronucleata</taxon>
        <taxon>Spirotrichea</taxon>
        <taxon>Hypotrichia</taxon>
        <taxon>Euplotida</taxon>
        <taxon>Euplotidae</taxon>
        <taxon>Moneuplotes</taxon>
    </lineage>
</organism>
<keyword evidence="5" id="KW-0862">Zinc</keyword>
<dbReference type="Proteomes" id="UP001295684">
    <property type="component" value="Unassembled WGS sequence"/>
</dbReference>
<sequence>MEATQQPEETKDKVSKKEMKRIQKKLNRKLAQGISALVRAEKKEKDDLISEEPTNKLFVFHFGNGDEEDQRVLMEYCKQFGPIETIPLFPGLNYGFLEYPEVQQAKDLMNSLQDGKFIDLKFYDKIRTCCFQYSKVEYDQMDKFKSMEFPNSTYKVDIDGLYVIEDFVSEEESQAAKEWLDSQEWIKLMNRRVQHFGYEFVYGANDVNKTDKIRDMPDQENETFKAINDRINDALKGFYFNSEKEAVRVFDHNGTKIKEEVKSVDSMDNYFDEIGEFDQLTVNDYIPGQGIPPHIDTHSPFEEVFVALSLNSEATMTFKSAEETKHISLKPRSLMIFSGEGRYNWLHSIPTRKFDKVNGLIKSRRRRISLTYRKLRSNPVCACRWPRMCDSQNKEVAVDENKLVGEGDEVKLDASSSNIEQKHVYDVYEKIAPHFSNTRYKPWPKVQEFLESLPDGSINCDVGCGNGKYLSCAGKNVLSIGTDRSFNLTSIARERNQGSQTFVCNSLNLALRDQVFDSVISIAVIHHFSTKELRIQAINELKRICKVGGKILIYVWAFEQERKFATQDVFVPWHLYNKYDKQEEGKKEVNIEKNTGFIETAIEDETKKATIYHRYYHVFKKGELEELIDQINGLDIKKSYYDHANWCVILEKTEH</sequence>
<evidence type="ECO:0000256" key="8">
    <source>
        <dbReference type="ARBA" id="ARBA00023268"/>
    </source>
</evidence>
<dbReference type="GO" id="GO:0008757">
    <property type="term" value="F:S-adenosylmethionine-dependent methyltransferase activity"/>
    <property type="evidence" value="ECO:0007669"/>
    <property type="project" value="InterPro"/>
</dbReference>
<dbReference type="FunFam" id="3.40.50.150:FF:000195">
    <property type="entry name" value="Methyltransferase domain containing protein"/>
    <property type="match status" value="1"/>
</dbReference>
<dbReference type="GO" id="GO:0005737">
    <property type="term" value="C:cytoplasm"/>
    <property type="evidence" value="ECO:0007669"/>
    <property type="project" value="TreeGrafter"/>
</dbReference>
<dbReference type="Gene3D" id="3.30.70.330">
    <property type="match status" value="1"/>
</dbReference>
<evidence type="ECO:0000313" key="14">
    <source>
        <dbReference type="EMBL" id="CAI2386171.1"/>
    </source>
</evidence>
<evidence type="ECO:0000256" key="3">
    <source>
        <dbReference type="ARBA" id="ARBA00022603"/>
    </source>
</evidence>
<dbReference type="CDD" id="cd02440">
    <property type="entry name" value="AdoMet_MTases"/>
    <property type="match status" value="1"/>
</dbReference>
<comment type="similarity">
    <text evidence="1">Belongs to the alkB family.</text>
</comment>
<evidence type="ECO:0000256" key="9">
    <source>
        <dbReference type="ARBA" id="ARBA00034996"/>
    </source>
</evidence>